<gene>
    <name evidence="7" type="ORF">L798_13402</name>
</gene>
<dbReference type="InterPro" id="IPR012340">
    <property type="entry name" value="NA-bd_OB-fold"/>
</dbReference>
<dbReference type="SUPFAM" id="SSF50249">
    <property type="entry name" value="Nucleic acid-binding proteins"/>
    <property type="match status" value="3"/>
</dbReference>
<dbReference type="CDD" id="cd04493">
    <property type="entry name" value="BRCA2DBD_OB1"/>
    <property type="match status" value="1"/>
</dbReference>
<evidence type="ECO:0000259" key="6">
    <source>
        <dbReference type="SMART" id="SM01341"/>
    </source>
</evidence>
<feature type="domain" description="Tower" evidence="6">
    <location>
        <begin position="2475"/>
        <end position="2516"/>
    </location>
</feature>
<evidence type="ECO:0000256" key="4">
    <source>
        <dbReference type="ARBA" id="ARBA00023172"/>
    </source>
</evidence>
<sequence length="2968" mass="328425">MHFSGSKKEMNQCNSFRRHVIIKSPDSGVNDFTENNVEIDFGNSSPLVGRVNAGLTVSRKLFHDNKHKGVHAGEGSVTQHGIAAVQLEEDMGAVACDEVSHVRLSGSVGAVECLQSNPAASNEIEVIASQALHSPEDFPQDLSVNTLEEICQVTELLAASTNTPIECPQDVVNTDKNRKAPVCDQLSLPEKSYLCRTSTPIVCPDKHSRFNSGSRKRRIKFVHVPGNKTPNKNSKNIRLVKEHIQKSFEFEEKPHGGDTVLEQATSEFNSSENNSAVDIALRVQAIKLTGNKFKKFIYVPDSMEMKAAFTQNKSMNILVDDVIKSAETMEKVIGTKAKHNDVRKFNISCDRQELMPFCKLQEPLNCITSGEPVEHLKRINALTSRTDGTVKYVRSLRSCYNSLSRERNNDSSSINETCVQVNSLSNQDSIKEFINASGNTKEECNDVSSVLYDFETCKPEEQSGAIINLHDTRNFLLSHETKAPFNASNTTCNMQEHFNEELDELPSSSKKELEYEFSRLSQSTKMLGFSTVTGKQIILSDNALLKVKRSTNDIMTGEVVKVIPDVASKVPSYSSKCVELQDTKFNAVCLAGDYISCKHSNSTTEEKCDVSDNVSRQGHVLNNKFYDIINSSVMCASNNNKLEIVMHAETKTLQNYNFDKAVNQESTQSLLEKKRDQEHTTDLQIVLAAEHVEFMQQLADDGSIFSQWPNDVHDQESENCEKINNPPTESKFHVNSYTREGCVSSSQKETCATTHVAKDPLNDVSVSNDGDKHSSGELTSLCSSGHQDIKTSIQDLQQGRLLHHKNIVCDSTVREEKENGNCHKVVENVKSSDNEVKPHSEEVYMEEILNATVIRQLFSDSLDTFKIENRAQTTINKPKDYVLRADHSLPTALRKRMQSGHPEMAVFHAASRERDVSLQRPKACSSECDASNGIMIKTVPSKSQKNLDAVNGNMSTKMEPAELSRTIGRNRVMSGTALKNILFPEAELQKSETIQTVDTGSNKMVTLNTANSEVGLLEDVGKNEEMSKTNMLLSSNDNSFQTPVTDTRHLFQAESSSPLQHPNVNCQRVGVGKSVLDTTETLCFLFRTENYLQLPLPQRVSTANCQPVSVCEKIVDISDQLSVDNQGVPDKNVAVSSRLGQNHGNLLQSVGNMLYSSNSLEVDSYTTISGMKIVPSAIAMRNVEHKFPKIGANVNSTLKNVFSPVSEVPEILDSSLIHTVSEFKRKGELHSPVLQGFSTASGKKVSVSATALNRARLLFTEEESCTELVKDGLKVPELRTNEEPPMLQGFSTASGKKVSVSATALNRARLLFTEEESCTELVKDGLKVPELRTNEEPPMLQGFSTASGKKVSVSATALNRARLLFTEEESCTELVKDGLKVPELRTNEEPPMLQGFSTASGKKVSVSATALNRARLLFTEEESCTELVKDGLKVPELRTNEEPPMLQGFSTASGKKVSVSATALNRARLLFTEEESCTELVKDGLKVPELRTNEEPPMLQGFSTASGKKVSVSATALNRARLLFTEEESCTELVKDGLKVPELRTNEEPPMLQGFSTASGKKVSVSATALNRARLLFTEEESCTELVKDGLKVPELRTNEEPPMLQGFSTASGKKVSVSATALNRARLLFTEEESCTELVKDGLKVPELRTNEEPPMLQGFSTASGKKVSVSATALNRARLLFTEEESCTELVKDGLKVPELRTNEEPPMLQGFSTASGKKVSVSATALNRAKLLFLEEEAEGACTKKNVHEVNFSDFNVKQKIVSKTFQELLPTSVNHDCVSAEALNRNTEFSLEEEQAACISISNTNYLEFEKPSLITETSAQLEKMSVSKEKPRKVKVKLSRRIAVQNKSNSLFEIPQSEQINSCRPFFFYVNERDRQDGKQNTCISDETYVKAGTLNRFTNTPEFKRKLHHISCTEADSHSTGITAAKVTGVKERCDTVVVTRPPNGVTTECSKTDKVSMSLTQEVQESAAALLADEATFDSPSWVVSYVSCPDMLYDQDAAPTALVCSEDKDSSTVTIVDPGSPVLGSHDRCRKRRRVKTISDDLGHSSNIPASSSFKVPYKNSTSSAGDISTPVRLCPVKRTARHLEFGTPFAKHLRTPELRKETGCQEPCRKELLMGEREVCPEVAAGRKTAGEEQAALVRSRISSGNSRMRPCKGSYYVRKEERHLQMKWREAVWGTLPGQYTYNQLLEFGVKESVINITAANAAEFRFSAWDYYSQSLCLRNVTGIPVGDGACLVLDSKGTAGVEEVVQAFLSSPGIEPILVPAGWVHNHYRWLVWKLASVERSFPLQFASRCLTPNMLLFQLKYRYDREVDHYQRPALRKILEHDDSAAKRLVLCVARIIKLDCSEKDLHYELELTDGWYSITAVVDQELCQRIQRGTVAVGTKLISYGAELLNCEQGCSPLEIGSDVKLKLCSNSTRRARWDTKLGFHTHPGPLPVSLTSILPSGGIVSCVSVTVVRAYPLLYVEKLDEGRSVSRSVWAEEKAAAQWQRRHQECVEQIYSQLKLELQQKNSSQRHLKSQHHVPNAKELALICSGEKLCDILELAPDPASVEALLTEEQKYAVADYQRSKHENMQQELEARVRERLKDTAVVSRNVTPLFKVRCVDPGTPKSTQSAMLSVWRPSEDVMQLLKEGITVTLFSISAVGVRSGALQLSAGRKTAYKPSSRHSCDYRKRRVTSLSEAACTDFCPPFGEIDVVGMVTYIGAAVQGNSGFQTVYLADTDFNVLGLSFWGGVKQFGWEEVLKPRALVAASNLQWRHGASVRWVLCAYISELSSFSVNPRQPHLQQALTSLRQEIGQQDFDVFFSACEDKVSALLRGCTSSLSRVHSGRTTFGDSPQTSVTKGVRRPLMRNPINSSKSVSPQVACTRKRMPLLSSPPCSPQDNVMLMHSSNMGINNSPVEQRLHKLHQYGEPPPLPPLVMIPVQPVFLKEFHIPLRIEGPLSSVDSSALSLVNDPG</sequence>
<dbReference type="InterPro" id="IPR002093">
    <property type="entry name" value="BRCA2_repeat"/>
</dbReference>
<name>A0A067QRH9_ZOONE</name>
<dbReference type="InterPro" id="IPR015252">
    <property type="entry name" value="BRCA2_hlx"/>
</dbReference>
<evidence type="ECO:0000256" key="2">
    <source>
        <dbReference type="ARBA" id="ARBA00022763"/>
    </source>
</evidence>
<reference evidence="7 8" key="1">
    <citation type="journal article" date="2014" name="Nat. Commun.">
        <title>Molecular traces of alternative social organization in a termite genome.</title>
        <authorList>
            <person name="Terrapon N."/>
            <person name="Li C."/>
            <person name="Robertson H.M."/>
            <person name="Ji L."/>
            <person name="Meng X."/>
            <person name="Booth W."/>
            <person name="Chen Z."/>
            <person name="Childers C.P."/>
            <person name="Glastad K.M."/>
            <person name="Gokhale K."/>
            <person name="Gowin J."/>
            <person name="Gronenberg W."/>
            <person name="Hermansen R.A."/>
            <person name="Hu H."/>
            <person name="Hunt B.G."/>
            <person name="Huylmans A.K."/>
            <person name="Khalil S.M."/>
            <person name="Mitchell R.D."/>
            <person name="Munoz-Torres M.C."/>
            <person name="Mustard J.A."/>
            <person name="Pan H."/>
            <person name="Reese J.T."/>
            <person name="Scharf M.E."/>
            <person name="Sun F."/>
            <person name="Vogel H."/>
            <person name="Xiao J."/>
            <person name="Yang W."/>
            <person name="Yang Z."/>
            <person name="Yang Z."/>
            <person name="Zhou J."/>
            <person name="Zhu J."/>
            <person name="Brent C.S."/>
            <person name="Elsik C.G."/>
            <person name="Goodisman M.A."/>
            <person name="Liberles D.A."/>
            <person name="Roe R.M."/>
            <person name="Vargo E.L."/>
            <person name="Vilcinskas A."/>
            <person name="Wang J."/>
            <person name="Bornberg-Bauer E."/>
            <person name="Korb J."/>
            <person name="Zhang G."/>
            <person name="Liebig J."/>
        </authorList>
    </citation>
    <scope>NUCLEOTIDE SEQUENCE [LARGE SCALE GENOMIC DNA]</scope>
    <source>
        <tissue evidence="7">Whole organism</tissue>
    </source>
</reference>
<evidence type="ECO:0000256" key="5">
    <source>
        <dbReference type="ARBA" id="ARBA00023204"/>
    </source>
</evidence>
<keyword evidence="5" id="KW-0234">DNA repair</keyword>
<dbReference type="SMART" id="SM01341">
    <property type="entry name" value="Tower"/>
    <property type="match status" value="1"/>
</dbReference>
<keyword evidence="4" id="KW-0233">DNA recombination</keyword>
<evidence type="ECO:0000313" key="7">
    <source>
        <dbReference type="EMBL" id="KDR12341.1"/>
    </source>
</evidence>
<evidence type="ECO:0000313" key="8">
    <source>
        <dbReference type="Proteomes" id="UP000027135"/>
    </source>
</evidence>
<dbReference type="InParanoid" id="A0A067QRH9"/>
<keyword evidence="8" id="KW-1185">Reference proteome</keyword>
<dbReference type="PANTHER" id="PTHR11289:SF0">
    <property type="entry name" value="BREAST CANCER TYPE 2 SUSCEPTIBILITY PROTEIN"/>
    <property type="match status" value="1"/>
</dbReference>
<dbReference type="Gene3D" id="6.10.70.10">
    <property type="match status" value="1"/>
</dbReference>
<dbReference type="InterPro" id="IPR015188">
    <property type="entry name" value="BRCA2_OB_3"/>
</dbReference>
<dbReference type="SUPFAM" id="SSF81872">
    <property type="entry name" value="BRCA2 helical domain"/>
    <property type="match status" value="1"/>
</dbReference>
<protein>
    <submittedName>
        <fullName evidence="7">Breast cancer type 2 susceptibility protein</fullName>
    </submittedName>
</protein>
<dbReference type="SUPFAM" id="SSF81878">
    <property type="entry name" value="BRCA2 tower domain"/>
    <property type="match status" value="1"/>
</dbReference>
<evidence type="ECO:0000256" key="1">
    <source>
        <dbReference type="ARBA" id="ARBA00022737"/>
    </source>
</evidence>
<dbReference type="Pfam" id="PF09103">
    <property type="entry name" value="BRCA-2_OB1"/>
    <property type="match status" value="1"/>
</dbReference>
<dbReference type="PANTHER" id="PTHR11289">
    <property type="entry name" value="BREAST CANCER TYPE 2 SUSCEPTIBILITY PROTEIN BRCA2"/>
    <property type="match status" value="1"/>
</dbReference>
<dbReference type="InterPro" id="IPR015205">
    <property type="entry name" value="Tower_dom"/>
</dbReference>
<dbReference type="Pfam" id="PF09169">
    <property type="entry name" value="BRCA-2_helical"/>
    <property type="match status" value="1"/>
</dbReference>
<keyword evidence="3" id="KW-0238">DNA-binding</keyword>
<proteinExistence type="predicted"/>
<dbReference type="InterPro" id="IPR015187">
    <property type="entry name" value="BRCA2_OB_1"/>
</dbReference>
<dbReference type="eggNOG" id="KOG4751">
    <property type="taxonomic scope" value="Eukaryota"/>
</dbReference>
<dbReference type="STRING" id="136037.A0A067QRH9"/>
<dbReference type="PROSITE" id="PS50138">
    <property type="entry name" value="BRCA2_REPEAT"/>
    <property type="match status" value="11"/>
</dbReference>
<dbReference type="GO" id="GO:0000724">
    <property type="term" value="P:double-strand break repair via homologous recombination"/>
    <property type="evidence" value="ECO:0007669"/>
    <property type="project" value="InterPro"/>
</dbReference>
<dbReference type="GO" id="GO:0005634">
    <property type="term" value="C:nucleus"/>
    <property type="evidence" value="ECO:0007669"/>
    <property type="project" value="TreeGrafter"/>
</dbReference>
<dbReference type="Pfam" id="PF00634">
    <property type="entry name" value="BRCA2"/>
    <property type="match status" value="10"/>
</dbReference>
<dbReference type="InterPro" id="IPR015525">
    <property type="entry name" value="BRCA2"/>
</dbReference>
<dbReference type="Pfam" id="PF21318">
    <property type="entry name" value="BRCA2DBD_OB2"/>
    <property type="match status" value="1"/>
</dbReference>
<dbReference type="Proteomes" id="UP000027135">
    <property type="component" value="Unassembled WGS sequence"/>
</dbReference>
<keyword evidence="2" id="KW-0227">DNA damage</keyword>
<dbReference type="GO" id="GO:0006355">
    <property type="term" value="P:regulation of DNA-templated transcription"/>
    <property type="evidence" value="ECO:0007669"/>
    <property type="project" value="TreeGrafter"/>
</dbReference>
<dbReference type="Gene3D" id="2.40.50.140">
    <property type="entry name" value="Nucleic acid-binding proteins"/>
    <property type="match status" value="3"/>
</dbReference>
<accession>A0A067QRH9</accession>
<keyword evidence="1" id="KW-0677">Repeat</keyword>
<dbReference type="Pfam" id="PF09104">
    <property type="entry name" value="BRCA-2_OB3"/>
    <property type="match status" value="1"/>
</dbReference>
<dbReference type="EMBL" id="KK853024">
    <property type="protein sequence ID" value="KDR12341.1"/>
    <property type="molecule type" value="Genomic_DNA"/>
</dbReference>
<dbReference type="InterPro" id="IPR036315">
    <property type="entry name" value="BRCA2_hlx_sf"/>
</dbReference>
<dbReference type="GO" id="GO:0003677">
    <property type="term" value="F:DNA binding"/>
    <property type="evidence" value="ECO:0007669"/>
    <property type="project" value="UniProtKB-KW"/>
</dbReference>
<organism evidence="7 8">
    <name type="scientific">Zootermopsis nevadensis</name>
    <name type="common">Dampwood termite</name>
    <dbReference type="NCBI Taxonomy" id="136037"/>
    <lineage>
        <taxon>Eukaryota</taxon>
        <taxon>Metazoa</taxon>
        <taxon>Ecdysozoa</taxon>
        <taxon>Arthropoda</taxon>
        <taxon>Hexapoda</taxon>
        <taxon>Insecta</taxon>
        <taxon>Pterygota</taxon>
        <taxon>Neoptera</taxon>
        <taxon>Polyneoptera</taxon>
        <taxon>Dictyoptera</taxon>
        <taxon>Blattodea</taxon>
        <taxon>Blattoidea</taxon>
        <taxon>Termitoidae</taxon>
        <taxon>Termopsidae</taxon>
        <taxon>Zootermopsis</taxon>
    </lineage>
</organism>
<evidence type="ECO:0000256" key="3">
    <source>
        <dbReference type="ARBA" id="ARBA00023125"/>
    </source>
</evidence>